<keyword evidence="3" id="KW-0496">Mitochondrion</keyword>
<dbReference type="InterPro" id="IPR024319">
    <property type="entry name" value="ATPase_expression_mit"/>
</dbReference>
<dbReference type="Proteomes" id="UP001397290">
    <property type="component" value="Unassembled WGS sequence"/>
</dbReference>
<sequence>MALRSPLLAQCCLRARSALVSKSQPGQSTRGVAPSVVNRSLATHTESPVVRQHFADVQPPWERTGLDMLLRAIQKKDSSQICPAFIKWTTLLANQASPLHLSAVEELQQLSTPTLSEILRCLDPFDCSDDAAEGLRVSAGEAQYTATGKFFNPYGVRDRRRQVLAGFQTLFRIRTSLTLPDYEIAMRTAGAAVDFHAAREFWGNMAENGLQQWRTTRAWNEFLKAFFMTEPLYYQFDRARVAVKARNLYRSRNPVHGATLEALDRQRFSVNALQHEPWDRILTDIGKDVMRDMRKRVQDRGYREHWRRGLLYGIGMNEELLCTSIKAFARSASLHAIKELIFGHYYGILIENDRDPAQTTITGGHDFPTDSPLRPTAALLEAIAEGLGAMSHIALAWQLISFISNRYSISIPHSVWSSLLHWTYLFSSKPFGDARRKLGDWPATTQRPVDVIHIWEAMTSPSHGNITPTFEDYDVYIKTLLVQRCVDKAFSTINEYALPYYTTLVHEYETAFADEVLQADALRGAAPARATLRRRKAETRKDHAHHRISLWFKQLLRVISANRHFRDGPAGQEMVPNLVRDYGYFLPAFVKYRTAQGTVTLERNGDESLTERVAWARRWRTTLPMKRSGVHMRIRPGSAEPEFDWPAVWPMRVLETRPVPRERMTRVPPPPQGGREGKWWETLEEQMMM</sequence>
<gene>
    <name evidence="4" type="ORF">G3M48_009069</name>
</gene>
<evidence type="ECO:0000313" key="5">
    <source>
        <dbReference type="Proteomes" id="UP001397290"/>
    </source>
</evidence>
<protein>
    <recommendedName>
        <fullName evidence="6">Mitochondrial ATPase expression-domain-containing protein</fullName>
    </recommendedName>
</protein>
<dbReference type="Pfam" id="PF12921">
    <property type="entry name" value="ATP13"/>
    <property type="match status" value="1"/>
</dbReference>
<comment type="subcellular location">
    <subcellularLocation>
        <location evidence="1">Mitochondrion</location>
    </subcellularLocation>
</comment>
<reference evidence="4 5" key="1">
    <citation type="submission" date="2020-02" db="EMBL/GenBank/DDBJ databases">
        <title>Comparative genomics of the hypocrealean fungal genus Beauvera.</title>
        <authorList>
            <person name="Showalter D.N."/>
            <person name="Bushley K.E."/>
            <person name="Rehner S.A."/>
        </authorList>
    </citation>
    <scope>NUCLEOTIDE SEQUENCE [LARGE SCALE GENOMIC DNA]</scope>
    <source>
        <strain evidence="4 5">ARSEF4384</strain>
    </source>
</reference>
<dbReference type="EMBL" id="JAAHCF010000712">
    <property type="protein sequence ID" value="KAK8142271.1"/>
    <property type="molecule type" value="Genomic_DNA"/>
</dbReference>
<evidence type="ECO:0008006" key="6">
    <source>
        <dbReference type="Google" id="ProtNLM"/>
    </source>
</evidence>
<evidence type="ECO:0000256" key="1">
    <source>
        <dbReference type="ARBA" id="ARBA00004173"/>
    </source>
</evidence>
<proteinExistence type="predicted"/>
<keyword evidence="2" id="KW-0809">Transit peptide</keyword>
<dbReference type="AlphaFoldDB" id="A0AAW0RJQ2"/>
<comment type="caution">
    <text evidence="4">The sequence shown here is derived from an EMBL/GenBank/DDBJ whole genome shotgun (WGS) entry which is preliminary data.</text>
</comment>
<accession>A0AAW0RJQ2</accession>
<evidence type="ECO:0000256" key="3">
    <source>
        <dbReference type="ARBA" id="ARBA00023128"/>
    </source>
</evidence>
<evidence type="ECO:0000313" key="4">
    <source>
        <dbReference type="EMBL" id="KAK8142271.1"/>
    </source>
</evidence>
<organism evidence="4 5">
    <name type="scientific">Beauveria asiatica</name>
    <dbReference type="NCBI Taxonomy" id="1069075"/>
    <lineage>
        <taxon>Eukaryota</taxon>
        <taxon>Fungi</taxon>
        <taxon>Dikarya</taxon>
        <taxon>Ascomycota</taxon>
        <taxon>Pezizomycotina</taxon>
        <taxon>Sordariomycetes</taxon>
        <taxon>Hypocreomycetidae</taxon>
        <taxon>Hypocreales</taxon>
        <taxon>Cordycipitaceae</taxon>
        <taxon>Beauveria</taxon>
    </lineage>
</organism>
<keyword evidence="5" id="KW-1185">Reference proteome</keyword>
<name>A0AAW0RJQ2_9HYPO</name>
<evidence type="ECO:0000256" key="2">
    <source>
        <dbReference type="ARBA" id="ARBA00022946"/>
    </source>
</evidence>
<dbReference type="GO" id="GO:0005739">
    <property type="term" value="C:mitochondrion"/>
    <property type="evidence" value="ECO:0007669"/>
    <property type="project" value="UniProtKB-SubCell"/>
</dbReference>